<dbReference type="Proteomes" id="UP000705823">
    <property type="component" value="Unassembled WGS sequence"/>
</dbReference>
<reference evidence="2" key="1">
    <citation type="submission" date="2019-02" db="EMBL/GenBank/DDBJ databases">
        <title>Halonotius sp. a new haloarchaeum isolated from saline soil.</title>
        <authorList>
            <person name="Duran-Viseras A."/>
            <person name="Sanchez-Porro C."/>
            <person name="Ventosa A."/>
        </authorList>
    </citation>
    <scope>NUCLEOTIDE SEQUENCE</scope>
    <source>
        <strain evidence="2">F15B</strain>
    </source>
</reference>
<organism evidence="2 3">
    <name type="scientific">Halonotius terrestris</name>
    <dbReference type="NCBI Taxonomy" id="2487750"/>
    <lineage>
        <taxon>Archaea</taxon>
        <taxon>Methanobacteriati</taxon>
        <taxon>Methanobacteriota</taxon>
        <taxon>Stenosarchaea group</taxon>
        <taxon>Halobacteria</taxon>
        <taxon>Halobacteriales</taxon>
        <taxon>Haloferacaceae</taxon>
        <taxon>Halonotius</taxon>
    </lineage>
</organism>
<dbReference type="EMBL" id="RKLU01000007">
    <property type="protein sequence ID" value="TQQ78802.1"/>
    <property type="molecule type" value="Genomic_DNA"/>
</dbReference>
<name>A0A8J8TBU6_9EURY</name>
<keyword evidence="1" id="KW-0472">Membrane</keyword>
<keyword evidence="1" id="KW-0812">Transmembrane</keyword>
<gene>
    <name evidence="2" type="ORF">EGH24_12605</name>
</gene>
<keyword evidence="3" id="KW-1185">Reference proteome</keyword>
<proteinExistence type="predicted"/>
<evidence type="ECO:0000256" key="1">
    <source>
        <dbReference type="SAM" id="Phobius"/>
    </source>
</evidence>
<comment type="caution">
    <text evidence="2">The sequence shown here is derived from an EMBL/GenBank/DDBJ whole genome shotgun (WGS) entry which is preliminary data.</text>
</comment>
<sequence>MPGKRSDSPLGRVIGLGVAGLAVVLLVLDQTTDLPVPYGYDGSGFSFLIGGVVALLVVIVLGWQYRDVLFG</sequence>
<protein>
    <submittedName>
        <fullName evidence="2">Uncharacterized protein</fullName>
    </submittedName>
</protein>
<feature type="transmembrane region" description="Helical" evidence="1">
    <location>
        <begin position="12"/>
        <end position="32"/>
    </location>
</feature>
<accession>A0A8J8TBU6</accession>
<evidence type="ECO:0000313" key="2">
    <source>
        <dbReference type="EMBL" id="TQQ78802.1"/>
    </source>
</evidence>
<keyword evidence="1" id="KW-1133">Transmembrane helix</keyword>
<evidence type="ECO:0000313" key="3">
    <source>
        <dbReference type="Proteomes" id="UP000705823"/>
    </source>
</evidence>
<feature type="transmembrane region" description="Helical" evidence="1">
    <location>
        <begin position="44"/>
        <end position="63"/>
    </location>
</feature>
<dbReference type="AlphaFoldDB" id="A0A8J8TBU6"/>